<evidence type="ECO:0000313" key="1">
    <source>
        <dbReference type="EMBL" id="MBK5927984.1"/>
    </source>
</evidence>
<comment type="caution">
    <text evidence="1">The sequence shown here is derived from an EMBL/GenBank/DDBJ whole genome shotgun (WGS) entry which is preliminary data.</text>
</comment>
<gene>
    <name evidence="1" type="ORF">CCR87_11710</name>
</gene>
<reference evidence="1" key="2">
    <citation type="journal article" date="2020" name="Microorganisms">
        <title>Osmotic Adaptation and Compatible Solute Biosynthesis of Phototrophic Bacteria as Revealed from Genome Analyses.</title>
        <authorList>
            <person name="Imhoff J.F."/>
            <person name="Rahn T."/>
            <person name="Kunzel S."/>
            <person name="Keller A."/>
            <person name="Neulinger S.C."/>
        </authorList>
    </citation>
    <scope>NUCLEOTIDE SEQUENCE</scope>
    <source>
        <strain evidence="1">LMG 28126</strain>
    </source>
</reference>
<keyword evidence="2" id="KW-1185">Reference proteome</keyword>
<dbReference type="RefSeq" id="WP_201157776.1">
    <property type="nucleotide sequence ID" value="NZ_NHSD01000284.1"/>
</dbReference>
<evidence type="ECO:0000313" key="2">
    <source>
        <dbReference type="Proteomes" id="UP000706333"/>
    </source>
</evidence>
<organism evidence="1 2">
    <name type="scientific">Rhodobaculum claviforme</name>
    <dbReference type="NCBI Taxonomy" id="1549854"/>
    <lineage>
        <taxon>Bacteria</taxon>
        <taxon>Pseudomonadati</taxon>
        <taxon>Pseudomonadota</taxon>
        <taxon>Alphaproteobacteria</taxon>
        <taxon>Rhodobacterales</taxon>
        <taxon>Paracoccaceae</taxon>
        <taxon>Rhodobaculum</taxon>
    </lineage>
</organism>
<dbReference type="EMBL" id="NHSD01000284">
    <property type="protein sequence ID" value="MBK5927984.1"/>
    <property type="molecule type" value="Genomic_DNA"/>
</dbReference>
<accession>A0A934TLZ5</accession>
<sequence length="66" mass="7945">MSRHTHRFTEHRDRPTCYCGALTDNERRWIEFLRDISGDGDPPVTLRRVQLLRRAIWGNRGRRLAR</sequence>
<dbReference type="AlphaFoldDB" id="A0A934TLZ5"/>
<dbReference type="Proteomes" id="UP000706333">
    <property type="component" value="Unassembled WGS sequence"/>
</dbReference>
<reference evidence="1" key="1">
    <citation type="submission" date="2017-05" db="EMBL/GenBank/DDBJ databases">
        <authorList>
            <person name="Imhoff J.F."/>
            <person name="Rahn T."/>
            <person name="Kuenzel S."/>
            <person name="Neulinger S.C."/>
        </authorList>
    </citation>
    <scope>NUCLEOTIDE SEQUENCE</scope>
    <source>
        <strain evidence="1">LMG 28126</strain>
    </source>
</reference>
<proteinExistence type="predicted"/>
<name>A0A934TLZ5_9RHOB</name>
<protein>
    <submittedName>
        <fullName evidence="1">Uncharacterized protein</fullName>
    </submittedName>
</protein>